<organism evidence="1">
    <name type="scientific">human gut metagenome</name>
    <dbReference type="NCBI Taxonomy" id="408170"/>
    <lineage>
        <taxon>unclassified sequences</taxon>
        <taxon>metagenomes</taxon>
        <taxon>organismal metagenomes</taxon>
    </lineage>
</organism>
<accession>K1S414</accession>
<sequence length="37" mass="4173">AERKKHYVPHEPNVKTGWLARYASLVSSAKDGAVMKF</sequence>
<dbReference type="AlphaFoldDB" id="K1S414"/>
<dbReference type="EMBL" id="AJWY01012372">
    <property type="protein sequence ID" value="EKC50129.1"/>
    <property type="molecule type" value="Genomic_DNA"/>
</dbReference>
<dbReference type="GO" id="GO:0016829">
    <property type="term" value="F:lyase activity"/>
    <property type="evidence" value="ECO:0007669"/>
    <property type="project" value="UniProtKB-KW"/>
</dbReference>
<reference evidence="1" key="1">
    <citation type="journal article" date="2013" name="Environ. Microbiol.">
        <title>Microbiota from the distal guts of lean and obese adolescents exhibit partial functional redundancy besides clear differences in community structure.</title>
        <authorList>
            <person name="Ferrer M."/>
            <person name="Ruiz A."/>
            <person name="Lanza F."/>
            <person name="Haange S.B."/>
            <person name="Oberbach A."/>
            <person name="Till H."/>
            <person name="Bargiela R."/>
            <person name="Campoy C."/>
            <person name="Segura M.T."/>
            <person name="Richter M."/>
            <person name="von Bergen M."/>
            <person name="Seifert J."/>
            <person name="Suarez A."/>
        </authorList>
    </citation>
    <scope>NUCLEOTIDE SEQUENCE</scope>
</reference>
<evidence type="ECO:0000313" key="1">
    <source>
        <dbReference type="EMBL" id="EKC50129.1"/>
    </source>
</evidence>
<protein>
    <submittedName>
        <fullName evidence="1">Dihydroxy-acid and 6-phosphogluconate dehydratase</fullName>
        <ecNumber evidence="1">4.-.-.-</ecNumber>
    </submittedName>
</protein>
<name>K1S414_9ZZZZ</name>
<keyword evidence="1" id="KW-0456">Lyase</keyword>
<feature type="non-terminal residue" evidence="1">
    <location>
        <position position="1"/>
    </location>
</feature>
<proteinExistence type="predicted"/>
<gene>
    <name evidence="1" type="ORF">LEA_18049</name>
</gene>
<dbReference type="EC" id="4.-.-.-" evidence="1"/>
<comment type="caution">
    <text evidence="1">The sequence shown here is derived from an EMBL/GenBank/DDBJ whole genome shotgun (WGS) entry which is preliminary data.</text>
</comment>